<dbReference type="AlphaFoldDB" id="A0A399JB67"/>
<keyword evidence="3" id="KW-0645">Protease</keyword>
<name>A0A399JB67_9MICC</name>
<evidence type="ECO:0000256" key="6">
    <source>
        <dbReference type="ARBA" id="ARBA00049972"/>
    </source>
</evidence>
<evidence type="ECO:0000313" key="11">
    <source>
        <dbReference type="Proteomes" id="UP000265419"/>
    </source>
</evidence>
<evidence type="ECO:0000256" key="8">
    <source>
        <dbReference type="ARBA" id="ARBA00050061"/>
    </source>
</evidence>
<dbReference type="GO" id="GO:0005737">
    <property type="term" value="C:cytoplasm"/>
    <property type="evidence" value="ECO:0007669"/>
    <property type="project" value="InterPro"/>
</dbReference>
<gene>
    <name evidence="10" type="ORF">DWB68_05645</name>
</gene>
<dbReference type="GO" id="GO:0030145">
    <property type="term" value="F:manganese ion binding"/>
    <property type="evidence" value="ECO:0007669"/>
    <property type="project" value="InterPro"/>
</dbReference>
<dbReference type="GO" id="GO:0070006">
    <property type="term" value="F:metalloaminopeptidase activity"/>
    <property type="evidence" value="ECO:0007669"/>
    <property type="project" value="InterPro"/>
</dbReference>
<evidence type="ECO:0000256" key="3">
    <source>
        <dbReference type="ARBA" id="ARBA00022670"/>
    </source>
</evidence>
<accession>A0A399JB67</accession>
<keyword evidence="4" id="KW-0378">Hydrolase</keyword>
<dbReference type="InterPro" id="IPR000819">
    <property type="entry name" value="Peptidase_M17_C"/>
</dbReference>
<dbReference type="InterPro" id="IPR011356">
    <property type="entry name" value="Leucine_aapep/pepB"/>
</dbReference>
<comment type="similarity">
    <text evidence="1">Belongs to the peptidase M17 family.</text>
</comment>
<comment type="caution">
    <text evidence="10">The sequence shown here is derived from an EMBL/GenBank/DDBJ whole genome shotgun (WGS) entry which is preliminary data.</text>
</comment>
<evidence type="ECO:0000259" key="9">
    <source>
        <dbReference type="Pfam" id="PF00883"/>
    </source>
</evidence>
<dbReference type="PANTHER" id="PTHR11963:SF23">
    <property type="entry name" value="CYTOSOL AMINOPEPTIDASE"/>
    <property type="match status" value="1"/>
</dbReference>
<dbReference type="PANTHER" id="PTHR11963">
    <property type="entry name" value="LEUCINE AMINOPEPTIDASE-RELATED"/>
    <property type="match status" value="1"/>
</dbReference>
<dbReference type="Proteomes" id="UP000265419">
    <property type="component" value="Unassembled WGS sequence"/>
</dbReference>
<keyword evidence="2" id="KW-0031">Aminopeptidase</keyword>
<evidence type="ECO:0000313" key="10">
    <source>
        <dbReference type="EMBL" id="RII42815.1"/>
    </source>
</evidence>
<evidence type="ECO:0000256" key="1">
    <source>
        <dbReference type="ARBA" id="ARBA00009528"/>
    </source>
</evidence>
<evidence type="ECO:0000256" key="4">
    <source>
        <dbReference type="ARBA" id="ARBA00022801"/>
    </source>
</evidence>
<dbReference type="EMBL" id="QQXK01000008">
    <property type="protein sequence ID" value="RII42815.1"/>
    <property type="molecule type" value="Genomic_DNA"/>
</dbReference>
<dbReference type="Gene3D" id="3.40.630.10">
    <property type="entry name" value="Zn peptidases"/>
    <property type="match status" value="1"/>
</dbReference>
<organism evidence="10 11">
    <name type="scientific">Galactobacter valiniphilus</name>
    <dbReference type="NCBI Taxonomy" id="2676122"/>
    <lineage>
        <taxon>Bacteria</taxon>
        <taxon>Bacillati</taxon>
        <taxon>Actinomycetota</taxon>
        <taxon>Actinomycetes</taxon>
        <taxon>Micrococcales</taxon>
        <taxon>Micrococcaceae</taxon>
        <taxon>Galactobacter</taxon>
    </lineage>
</organism>
<sequence length="703" mass="72170">MDRTDHVHAGAHPPEGREALAVRIALAPKVERGLIAQAQEELRRGAVGFEPTHRERPVEVAEAGLRRGFQGDGGADPGPGAGIALHHADGDIAVGQDRGVQLLEAGEQAVPGGLGAHHPAERSAVVGPVLDVAHEVPDGDRGPLALELHVEGAELGRESHVGHLVSKGSGAHVPRCGRAQGCRRVPGCVRGGEAACAICTSRALSALLGCRHTDVPLPLLRRAVIPRLTLVERPTVFPAVVLPPEADAAQGGPVRVVPWPDGSLRASRPPVAGSRVGDPGGSEALRAWGSEAAGALAALSRSWGTPVTLDLRGALGDEGALPSLLGGLLEGLRGSGEDDTAAGVPRLEVAVDEPARWDEALRRELVLDAAVARAAELTDARSNQLTPQRFADRLRQLAASHGMGVRVTEGAAVAAEGYRALGAIGQGSTQHPPILVELWIAANADPAPAQPPAGAVALAGKGVTFDSGGLSIKPAAGMYSMHTDCAGAAAVAGALVALAELGSPVPVYAALPLVENLPGPEAIRPGDVVTARNGTTIEIADTDFEGRVILADALSRLAEASPRAVVSWATLTYQSEVALGPEIAGLFAREAELSRRLEQAGARAGEALWPMPFARRYASQLRSGAPGAQLRNHPLAATGRAITAALFLGEFVPEHIPFAHVDFAGPAVRTGADGPDATGYGVRTIAELLLGWEHAAEAPAGLG</sequence>
<protein>
    <recommendedName>
        <fullName evidence="7">Probable cytosol aminopeptidase</fullName>
    </recommendedName>
    <alternativeName>
        <fullName evidence="8">Leucine aminopeptidase</fullName>
    </alternativeName>
    <alternativeName>
        <fullName evidence="5">Leucyl aminopeptidase</fullName>
    </alternativeName>
</protein>
<dbReference type="SUPFAM" id="SSF53187">
    <property type="entry name" value="Zn-dependent exopeptidases"/>
    <property type="match status" value="1"/>
</dbReference>
<feature type="domain" description="Cytosol aminopeptidase" evidence="9">
    <location>
        <begin position="374"/>
        <end position="685"/>
    </location>
</feature>
<evidence type="ECO:0000256" key="2">
    <source>
        <dbReference type="ARBA" id="ARBA00022438"/>
    </source>
</evidence>
<comment type="function">
    <text evidence="6">Presumably involved in the processing and regular turnover of intracellular proteins. Catalyzes the removal of unsubstituted N-terminal amino acids from various peptides.</text>
</comment>
<dbReference type="Pfam" id="PF00883">
    <property type="entry name" value="Peptidase_M17"/>
    <property type="match status" value="1"/>
</dbReference>
<evidence type="ECO:0000256" key="5">
    <source>
        <dbReference type="ARBA" id="ARBA00033172"/>
    </source>
</evidence>
<reference evidence="10 11" key="1">
    <citation type="submission" date="2018-07" db="EMBL/GenBank/DDBJ databases">
        <title>Arthrobacter sp. nov., isolated from raw cow's milk with high bacterial count.</title>
        <authorList>
            <person name="Hahne J."/>
            <person name="Isele D."/>
            <person name="Lipski A."/>
        </authorList>
    </citation>
    <scope>NUCLEOTIDE SEQUENCE [LARGE SCALE GENOMIC DNA]</scope>
    <source>
        <strain evidence="10 11">JZ R-35</strain>
    </source>
</reference>
<keyword evidence="11" id="KW-1185">Reference proteome</keyword>
<dbReference type="PRINTS" id="PR00481">
    <property type="entry name" value="LAMNOPPTDASE"/>
</dbReference>
<proteinExistence type="inferred from homology"/>
<dbReference type="GO" id="GO:0006508">
    <property type="term" value="P:proteolysis"/>
    <property type="evidence" value="ECO:0007669"/>
    <property type="project" value="UniProtKB-KW"/>
</dbReference>
<evidence type="ECO:0000256" key="7">
    <source>
        <dbReference type="ARBA" id="ARBA00050021"/>
    </source>
</evidence>